<organism evidence="1 2">
    <name type="scientific">Alistipes finegoldii</name>
    <dbReference type="NCBI Taxonomy" id="214856"/>
    <lineage>
        <taxon>Bacteria</taxon>
        <taxon>Pseudomonadati</taxon>
        <taxon>Bacteroidota</taxon>
        <taxon>Bacteroidia</taxon>
        <taxon>Bacteroidales</taxon>
        <taxon>Rikenellaceae</taxon>
        <taxon>Alistipes</taxon>
    </lineage>
</organism>
<dbReference type="Proteomes" id="UP001055105">
    <property type="component" value="Unassembled WGS sequence"/>
</dbReference>
<name>A0AA37KTK3_9BACT</name>
<evidence type="ECO:0000313" key="1">
    <source>
        <dbReference type="EMBL" id="GKI19852.1"/>
    </source>
</evidence>
<comment type="caution">
    <text evidence="1">The sequence shown here is derived from an EMBL/GenBank/DDBJ whole genome shotgun (WGS) entry which is preliminary data.</text>
</comment>
<protein>
    <submittedName>
        <fullName evidence="1">Uncharacterized protein</fullName>
    </submittedName>
</protein>
<evidence type="ECO:0000313" key="2">
    <source>
        <dbReference type="Proteomes" id="UP001055105"/>
    </source>
</evidence>
<accession>A0AA37KTK3</accession>
<sequence length="118" mass="13508">MPETEDKLRLSLMAYPFPEIQRVEEVFSTLKADPALLEEARHRGFYMGHTKANQMFGRLFGGGRIVIKPEADTEFVRRVIPYLKALLSSYALKHEEKEAICAMILDEIADDVLPEPKK</sequence>
<proteinExistence type="predicted"/>
<dbReference type="EMBL" id="BQOL01000002">
    <property type="protein sequence ID" value="GKI19852.1"/>
    <property type="molecule type" value="Genomic_DNA"/>
</dbReference>
<dbReference type="AlphaFoldDB" id="A0AA37KTK3"/>
<gene>
    <name evidence="1" type="ORF">CE91St16_27600</name>
</gene>
<reference evidence="1" key="1">
    <citation type="submission" date="2022-01" db="EMBL/GenBank/DDBJ databases">
        <title>Novel bile acid biosynthetic pathways are enriched in the microbiome of centenarians.</title>
        <authorList>
            <person name="Sato Y."/>
            <person name="Atarashi K."/>
            <person name="Plichta R.D."/>
            <person name="Arai Y."/>
            <person name="Sasajima S."/>
            <person name="Kearney M.S."/>
            <person name="Suda W."/>
            <person name="Takeshita K."/>
            <person name="Sasaki T."/>
            <person name="Okamoto S."/>
            <person name="Skelly N.A."/>
            <person name="Okamura Y."/>
            <person name="Vlamakis H."/>
            <person name="Li Y."/>
            <person name="Tanoue T."/>
            <person name="Takei H."/>
            <person name="Nittono H."/>
            <person name="Narushima S."/>
            <person name="Irie J."/>
            <person name="Itoh H."/>
            <person name="Moriya K."/>
            <person name="Sugiura Y."/>
            <person name="Suematsu M."/>
            <person name="Moritoki N."/>
            <person name="Shibata S."/>
            <person name="Littman R.D."/>
            <person name="Fischbach A.M."/>
            <person name="Uwamino Y."/>
            <person name="Inoue T."/>
            <person name="Honda A."/>
            <person name="Hattori M."/>
            <person name="Murai T."/>
            <person name="Xavier J.R."/>
            <person name="Hirose N."/>
            <person name="Honda K."/>
        </authorList>
    </citation>
    <scope>NUCLEOTIDE SEQUENCE</scope>
    <source>
        <strain evidence="1">CE91-St16</strain>
    </source>
</reference>
<dbReference type="RefSeq" id="WP_244076867.1">
    <property type="nucleotide sequence ID" value="NZ_AP025581.1"/>
</dbReference>